<protein>
    <recommendedName>
        <fullName evidence="4">DUF3592 domain-containing protein</fullName>
    </recommendedName>
</protein>
<dbReference type="AlphaFoldDB" id="A0A3E3E1R5"/>
<sequence length="129" mass="14916">MDKFLFIVLFVVTSLGIAFIKIKEYYLYKICTKSAYAKVISIKSSYGNNKKIASAVLTYKVDENFINVKNSLDLNSEMIKKDDVIEILYNPRKPGQNVCFKRELQTSRMFLIFPIWVLTLIALIVSFII</sequence>
<dbReference type="Proteomes" id="UP000261212">
    <property type="component" value="Unassembled WGS sequence"/>
</dbReference>
<gene>
    <name evidence="2" type="ORF">DW687_02510</name>
</gene>
<name>A0A3E3E1R5_9FIRM</name>
<accession>A0A3E3E1R5</accession>
<feature type="transmembrane region" description="Helical" evidence="1">
    <location>
        <begin position="110"/>
        <end position="128"/>
    </location>
</feature>
<keyword evidence="1" id="KW-0472">Membrane</keyword>
<keyword evidence="1" id="KW-1133">Transmembrane helix</keyword>
<keyword evidence="1" id="KW-0812">Transmembrane</keyword>
<reference evidence="2 3" key="1">
    <citation type="submission" date="2018-08" db="EMBL/GenBank/DDBJ databases">
        <title>A genome reference for cultivated species of the human gut microbiota.</title>
        <authorList>
            <person name="Zou Y."/>
            <person name="Xue W."/>
            <person name="Luo G."/>
        </authorList>
    </citation>
    <scope>NUCLEOTIDE SEQUENCE [LARGE SCALE GENOMIC DNA]</scope>
    <source>
        <strain evidence="2 3">AM25-6</strain>
    </source>
</reference>
<evidence type="ECO:0000256" key="1">
    <source>
        <dbReference type="SAM" id="Phobius"/>
    </source>
</evidence>
<dbReference type="EMBL" id="QUSM01000002">
    <property type="protein sequence ID" value="RGD75215.1"/>
    <property type="molecule type" value="Genomic_DNA"/>
</dbReference>
<organism evidence="2 3">
    <name type="scientific">Anaerofustis stercorihominis</name>
    <dbReference type="NCBI Taxonomy" id="214853"/>
    <lineage>
        <taxon>Bacteria</taxon>
        <taxon>Bacillati</taxon>
        <taxon>Bacillota</taxon>
        <taxon>Clostridia</taxon>
        <taxon>Eubacteriales</taxon>
        <taxon>Eubacteriaceae</taxon>
        <taxon>Anaerofustis</taxon>
    </lineage>
</organism>
<dbReference type="RefSeq" id="WP_117531376.1">
    <property type="nucleotide sequence ID" value="NZ_CAUFKS010000048.1"/>
</dbReference>
<comment type="caution">
    <text evidence="2">The sequence shown here is derived from an EMBL/GenBank/DDBJ whole genome shotgun (WGS) entry which is preliminary data.</text>
</comment>
<evidence type="ECO:0000313" key="3">
    <source>
        <dbReference type="Proteomes" id="UP000261212"/>
    </source>
</evidence>
<evidence type="ECO:0008006" key="4">
    <source>
        <dbReference type="Google" id="ProtNLM"/>
    </source>
</evidence>
<feature type="transmembrane region" description="Helical" evidence="1">
    <location>
        <begin position="6"/>
        <end position="22"/>
    </location>
</feature>
<evidence type="ECO:0000313" key="2">
    <source>
        <dbReference type="EMBL" id="RGD75215.1"/>
    </source>
</evidence>
<proteinExistence type="predicted"/>